<feature type="compositionally biased region" description="Low complexity" evidence="11">
    <location>
        <begin position="177"/>
        <end position="192"/>
    </location>
</feature>
<feature type="region of interest" description="Disordered" evidence="11">
    <location>
        <begin position="877"/>
        <end position="896"/>
    </location>
</feature>
<evidence type="ECO:0000256" key="1">
    <source>
        <dbReference type="ARBA" id="ARBA00004496"/>
    </source>
</evidence>
<dbReference type="InterPro" id="IPR000719">
    <property type="entry name" value="Prot_kinase_dom"/>
</dbReference>
<feature type="compositionally biased region" description="Low complexity" evidence="11">
    <location>
        <begin position="250"/>
        <end position="269"/>
    </location>
</feature>
<feature type="compositionally biased region" description="Low complexity" evidence="11">
    <location>
        <begin position="859"/>
        <end position="870"/>
    </location>
</feature>
<evidence type="ECO:0000313" key="14">
    <source>
        <dbReference type="Proteomes" id="UP000245946"/>
    </source>
</evidence>
<keyword evidence="3" id="KW-0963">Cytoplasm</keyword>
<comment type="subcellular location">
    <subcellularLocation>
        <location evidence="1">Cytoplasm</location>
    </subcellularLocation>
</comment>
<feature type="compositionally biased region" description="Low complexity" evidence="11">
    <location>
        <begin position="72"/>
        <end position="84"/>
    </location>
</feature>
<evidence type="ECO:0000256" key="10">
    <source>
        <dbReference type="PROSITE-ProRule" id="PRU10141"/>
    </source>
</evidence>
<dbReference type="InterPro" id="IPR050494">
    <property type="entry name" value="Ser_Thr_dual-spec_kinase"/>
</dbReference>
<dbReference type="EMBL" id="KZ819291">
    <property type="protein sequence ID" value="PWN98401.1"/>
    <property type="molecule type" value="Genomic_DNA"/>
</dbReference>
<protein>
    <recommendedName>
        <fullName evidence="12">Protein kinase domain-containing protein</fullName>
    </recommendedName>
</protein>
<dbReference type="Gene3D" id="3.30.200.20">
    <property type="entry name" value="Phosphorylase Kinase, domain 1"/>
    <property type="match status" value="1"/>
</dbReference>
<feature type="compositionally biased region" description="Low complexity" evidence="11">
    <location>
        <begin position="1286"/>
        <end position="1309"/>
    </location>
</feature>
<feature type="region of interest" description="Disordered" evidence="11">
    <location>
        <begin position="1163"/>
        <end position="1201"/>
    </location>
</feature>
<accession>A0A316Z9Z0</accession>
<evidence type="ECO:0000313" key="13">
    <source>
        <dbReference type="EMBL" id="PWN98401.1"/>
    </source>
</evidence>
<feature type="binding site" evidence="10">
    <location>
        <position position="540"/>
    </location>
    <ligand>
        <name>ATP</name>
        <dbReference type="ChEBI" id="CHEBI:30616"/>
    </ligand>
</feature>
<feature type="region of interest" description="Disordered" evidence="11">
    <location>
        <begin position="846"/>
        <end position="872"/>
    </location>
</feature>
<evidence type="ECO:0000259" key="12">
    <source>
        <dbReference type="PROSITE" id="PS50011"/>
    </source>
</evidence>
<feature type="compositionally biased region" description="Polar residues" evidence="11">
    <location>
        <begin position="193"/>
        <end position="232"/>
    </location>
</feature>
<feature type="domain" description="Protein kinase" evidence="12">
    <location>
        <begin position="511"/>
        <end position="842"/>
    </location>
</feature>
<dbReference type="GO" id="GO:0005634">
    <property type="term" value="C:nucleus"/>
    <property type="evidence" value="ECO:0007669"/>
    <property type="project" value="TreeGrafter"/>
</dbReference>
<keyword evidence="9 10" id="KW-0067">ATP-binding</keyword>
<feature type="compositionally biased region" description="Polar residues" evidence="11">
    <location>
        <begin position="909"/>
        <end position="921"/>
    </location>
</feature>
<dbReference type="Proteomes" id="UP000245946">
    <property type="component" value="Unassembled WGS sequence"/>
</dbReference>
<dbReference type="GO" id="GO:0005737">
    <property type="term" value="C:cytoplasm"/>
    <property type="evidence" value="ECO:0007669"/>
    <property type="project" value="UniProtKB-SubCell"/>
</dbReference>
<feature type="compositionally biased region" description="Polar residues" evidence="11">
    <location>
        <begin position="1021"/>
        <end position="1030"/>
    </location>
</feature>
<dbReference type="SMART" id="SM00220">
    <property type="entry name" value="S_TKc"/>
    <property type="match status" value="1"/>
</dbReference>
<organism evidence="13 14">
    <name type="scientific">Tilletiopsis washingtonensis</name>
    <dbReference type="NCBI Taxonomy" id="58919"/>
    <lineage>
        <taxon>Eukaryota</taxon>
        <taxon>Fungi</taxon>
        <taxon>Dikarya</taxon>
        <taxon>Basidiomycota</taxon>
        <taxon>Ustilaginomycotina</taxon>
        <taxon>Exobasidiomycetes</taxon>
        <taxon>Entylomatales</taxon>
        <taxon>Entylomatales incertae sedis</taxon>
        <taxon>Tilletiopsis</taxon>
    </lineage>
</organism>
<dbReference type="InterPro" id="IPR017441">
    <property type="entry name" value="Protein_kinase_ATP_BS"/>
</dbReference>
<feature type="region of interest" description="Disordered" evidence="11">
    <location>
        <begin position="345"/>
        <end position="439"/>
    </location>
</feature>
<evidence type="ECO:0000256" key="3">
    <source>
        <dbReference type="ARBA" id="ARBA00022490"/>
    </source>
</evidence>
<dbReference type="GO" id="GO:0004713">
    <property type="term" value="F:protein tyrosine kinase activity"/>
    <property type="evidence" value="ECO:0007669"/>
    <property type="project" value="TreeGrafter"/>
</dbReference>
<evidence type="ECO:0000256" key="11">
    <source>
        <dbReference type="SAM" id="MobiDB-lite"/>
    </source>
</evidence>
<keyword evidence="4" id="KW-0723">Serine/threonine-protein kinase</keyword>
<dbReference type="PANTHER" id="PTHR24058">
    <property type="entry name" value="DUAL SPECIFICITY PROTEIN KINASE"/>
    <property type="match status" value="1"/>
</dbReference>
<dbReference type="FunFam" id="1.10.510.10:FF:000380">
    <property type="entry name" value="Serine/threonine-protein kinase ppk15"/>
    <property type="match status" value="1"/>
</dbReference>
<dbReference type="InterPro" id="IPR008271">
    <property type="entry name" value="Ser/Thr_kinase_AS"/>
</dbReference>
<feature type="compositionally biased region" description="Low complexity" evidence="11">
    <location>
        <begin position="1093"/>
        <end position="1106"/>
    </location>
</feature>
<feature type="compositionally biased region" description="Gly residues" evidence="11">
    <location>
        <begin position="29"/>
        <end position="44"/>
    </location>
</feature>
<evidence type="ECO:0000256" key="7">
    <source>
        <dbReference type="ARBA" id="ARBA00022741"/>
    </source>
</evidence>
<evidence type="ECO:0000256" key="8">
    <source>
        <dbReference type="ARBA" id="ARBA00022777"/>
    </source>
</evidence>
<feature type="compositionally biased region" description="Low complexity" evidence="11">
    <location>
        <begin position="931"/>
        <end position="978"/>
    </location>
</feature>
<dbReference type="Pfam" id="PF00069">
    <property type="entry name" value="Pkinase"/>
    <property type="match status" value="1"/>
</dbReference>
<feature type="region of interest" description="Disordered" evidence="11">
    <location>
        <begin position="909"/>
        <end position="1075"/>
    </location>
</feature>
<reference evidence="13 14" key="1">
    <citation type="journal article" date="2018" name="Mol. Biol. Evol.">
        <title>Broad Genomic Sampling Reveals a Smut Pathogenic Ancestry of the Fungal Clade Ustilaginomycotina.</title>
        <authorList>
            <person name="Kijpornyongpan T."/>
            <person name="Mondo S.J."/>
            <person name="Barry K."/>
            <person name="Sandor L."/>
            <person name="Lee J."/>
            <person name="Lipzen A."/>
            <person name="Pangilinan J."/>
            <person name="LaButti K."/>
            <person name="Hainaut M."/>
            <person name="Henrissat B."/>
            <person name="Grigoriev I.V."/>
            <person name="Spatafora J.W."/>
            <person name="Aime M.C."/>
        </authorList>
    </citation>
    <scope>NUCLEOTIDE SEQUENCE [LARGE SCALE GENOMIC DNA]</scope>
    <source>
        <strain evidence="13 14">MCA 4186</strain>
    </source>
</reference>
<feature type="compositionally biased region" description="Low complexity" evidence="11">
    <location>
        <begin position="101"/>
        <end position="136"/>
    </location>
</feature>
<feature type="region of interest" description="Disordered" evidence="11">
    <location>
        <begin position="1263"/>
        <end position="1309"/>
    </location>
</feature>
<evidence type="ECO:0000256" key="2">
    <source>
        <dbReference type="ARBA" id="ARBA00008867"/>
    </source>
</evidence>
<sequence length="1309" mass="140112">MARPHSSYGAPLDDYSPRQGQQHIINMGGIDGGGHHAGAGGGSAAGAYRAAQRSPLMASSPYSPAGAFDKQPGAPGSSSAYASPRQAQHGGSLAPQQPPAGQSSLSRSQSLGHHVYQQHQQAQQQQHAQQQQYAQHGSSPARSHQAGARGSYHRSRESAQPSYSDGSGGSYGTPQAGSGSSRSSLVGSGSLLPTINTQIPSGNFASSPYSPSGRNSMFAESSTSTYSAQPPMSRSPGHGKSGGSPYASTQAAFSSSSQFHSPQQPGSQHRPLSMLESGTYSNFRDRSGTSPAQHESARLAHRTSNTALRASAYEGGLPTYHAPAQSGDSLPYAYSTSALASAAAGLGQTGHAPPSLGAGGPPPRGSALYASEKDRRGSMPATTSSGYDREWQQQQQQGPSKVPQRPVPQVGFRRVRDTNDLRPNAQAAAQGFGRRADPAGGHVSPLKAMTTYLHHTYHLVNPAFFYELSFNPRRVLTKPSKPMHNDGHDNEDSDYILYVNDWLGAEEGNRYLILDVLGQGTFGQVVKCQNMKTHEIVAVKVIKNKPAYFHQSMMEVTILEMLNGSWDPNDEHHILRLRDTFIHAKHLCLVFELLSSNLYELIKQNSFRGLSTSLVRVFTAQLLDALTVLHEARLIHCDLKPENILLKTLQTPSIKLVDFGSACHERQTVYTYIQSRFYRSPEVLLGLPYSASIDMWSLGCIAVELFLGLPLFPGTSEYNQICRIVEMLGLPPAFMLDQGKQTGEFFSVHSDEYGRKTYRLKSLDQYSKEHNTQEQPSKKYFQATTLPEIIKTYPMPRKSGRPADVPKEMASRTCFIDFVTGLLNMDPAQRWTPQQARKHPFITNEKFVEPYKPPPNPSSPTTAARTSKAANATVEAAKHPYGGLPQTPSRQSGRAYPDAAAYNQHLAQQQAYNSAHQARQSQPPPVNNPYAQDAQAQAQAQAKAQAKAHAQAQQQHQQQHAHAQAQAQAQAAAAHHAAVSPQGYAAPPANATGVQTRSRSNTMTRMDTVPPQLAKLGLDSTPHSGANLHSATPVLTREESLREWERRQQQNGGAAPMPQQLAAGGGATGSGKARTSSNYGHLDLLQHGTGATGWSQQWSGAGSSAQRHSSQGQPSAYTSPSGSAIHSPPGGQPPGAFSVIVDGQDRRMVNPHDAMSASSAMANMPSHGAGGMSGITQPPQAAYSSASSGPSQASRYQPPASSTYGAAGMSFDPYDTGIAQLMPALKPTQYQGSQAGAATQRHSVAVTPGGGSSYAGLQSVHTAASPSGMRGDDGFGMQGFDGRRYSQQQHPQMQQQHPPAASPQGHQRF</sequence>
<gene>
    <name evidence="13" type="ORF">FA09DRAFT_329461</name>
</gene>
<evidence type="ECO:0000256" key="4">
    <source>
        <dbReference type="ARBA" id="ARBA00022527"/>
    </source>
</evidence>
<proteinExistence type="inferred from homology"/>
<feature type="compositionally biased region" description="Low complexity" evidence="11">
    <location>
        <begin position="1177"/>
        <end position="1194"/>
    </location>
</feature>
<dbReference type="GO" id="GO:0004674">
    <property type="term" value="F:protein serine/threonine kinase activity"/>
    <property type="evidence" value="ECO:0007669"/>
    <property type="project" value="UniProtKB-KW"/>
</dbReference>
<feature type="compositionally biased region" description="Polar residues" evidence="11">
    <location>
        <begin position="992"/>
        <end position="1005"/>
    </location>
</feature>
<dbReference type="STRING" id="58919.A0A316Z9Z0"/>
<dbReference type="Gene3D" id="1.10.510.10">
    <property type="entry name" value="Transferase(Phosphotransferase) domain 1"/>
    <property type="match status" value="1"/>
</dbReference>
<dbReference type="PROSITE" id="PS50011">
    <property type="entry name" value="PROTEIN_KINASE_DOM"/>
    <property type="match status" value="1"/>
</dbReference>
<dbReference type="PROSITE" id="PS00108">
    <property type="entry name" value="PROTEIN_KINASE_ST"/>
    <property type="match status" value="1"/>
</dbReference>
<name>A0A316Z9Z0_9BASI</name>
<feature type="region of interest" description="Disordered" evidence="11">
    <location>
        <begin position="1093"/>
        <end position="1135"/>
    </location>
</feature>
<dbReference type="PANTHER" id="PTHR24058:SF17">
    <property type="entry name" value="HOMEODOMAIN INTERACTING PROTEIN KINASE, ISOFORM D"/>
    <property type="match status" value="1"/>
</dbReference>
<dbReference type="InterPro" id="IPR011009">
    <property type="entry name" value="Kinase-like_dom_sf"/>
</dbReference>
<keyword evidence="7 10" id="KW-0547">Nucleotide-binding</keyword>
<evidence type="ECO:0000256" key="6">
    <source>
        <dbReference type="ARBA" id="ARBA00022679"/>
    </source>
</evidence>
<dbReference type="GO" id="GO:0005524">
    <property type="term" value="F:ATP binding"/>
    <property type="evidence" value="ECO:0007669"/>
    <property type="project" value="UniProtKB-UniRule"/>
</dbReference>
<keyword evidence="5" id="KW-0597">Phosphoprotein</keyword>
<feature type="compositionally biased region" description="Low complexity" evidence="11">
    <location>
        <begin position="345"/>
        <end position="356"/>
    </location>
</feature>
<dbReference type="RefSeq" id="XP_025598680.1">
    <property type="nucleotide sequence ID" value="XM_025742192.1"/>
</dbReference>
<evidence type="ECO:0000256" key="5">
    <source>
        <dbReference type="ARBA" id="ARBA00022553"/>
    </source>
</evidence>
<dbReference type="GeneID" id="37269736"/>
<dbReference type="CDD" id="cd14212">
    <property type="entry name" value="PKc_YAK1"/>
    <property type="match status" value="1"/>
</dbReference>
<dbReference type="SUPFAM" id="SSF56112">
    <property type="entry name" value="Protein kinase-like (PK-like)"/>
    <property type="match status" value="1"/>
</dbReference>
<comment type="similarity">
    <text evidence="2">Belongs to the protein kinase superfamily. CMGC Ser/Thr protein kinase family. MNB/DYRK subfamily.</text>
</comment>
<keyword evidence="6" id="KW-0808">Transferase</keyword>
<feature type="compositionally biased region" description="Polar residues" evidence="11">
    <location>
        <begin position="1107"/>
        <end position="1124"/>
    </location>
</feature>
<keyword evidence="14" id="KW-1185">Reference proteome</keyword>
<dbReference type="FunFam" id="3.30.200.20:FF:000087">
    <property type="entry name" value="Dual specificity tyrosine-phosphorylation-regulated kinase 1A"/>
    <property type="match status" value="1"/>
</dbReference>
<evidence type="ECO:0000256" key="9">
    <source>
        <dbReference type="ARBA" id="ARBA00022840"/>
    </source>
</evidence>
<feature type="compositionally biased region" description="Polar residues" evidence="11">
    <location>
        <begin position="276"/>
        <end position="293"/>
    </location>
</feature>
<keyword evidence="8" id="KW-0418">Kinase</keyword>
<dbReference type="PROSITE" id="PS00107">
    <property type="entry name" value="PROTEIN_KINASE_ATP"/>
    <property type="match status" value="1"/>
</dbReference>
<feature type="compositionally biased region" description="Basic and acidic residues" evidence="11">
    <location>
        <begin position="1036"/>
        <end position="1048"/>
    </location>
</feature>
<dbReference type="OrthoDB" id="9332038at2759"/>
<feature type="region of interest" description="Disordered" evidence="11">
    <location>
        <begin position="1"/>
        <end position="307"/>
    </location>
</feature>